<evidence type="ECO:0000256" key="9">
    <source>
        <dbReference type="ARBA" id="ARBA00022982"/>
    </source>
</evidence>
<feature type="transmembrane region" description="Helical" evidence="16">
    <location>
        <begin position="359"/>
        <end position="381"/>
    </location>
</feature>
<keyword evidence="10 16" id="KW-1133">Transmembrane helix</keyword>
<dbReference type="GO" id="GO:0046872">
    <property type="term" value="F:metal ion binding"/>
    <property type="evidence" value="ECO:0007669"/>
    <property type="project" value="UniProtKB-KW"/>
</dbReference>
<comment type="function">
    <text evidence="16">Cytochrome c oxidase is the component of the respiratory chain that catalyzes the reduction of oxygen to water. Subunits 1-3 form the functional core of the enzyme complex. CO I is the catalytic subunit of the enzyme. Electrons originating in cytochrome c are transferred via the copper A center of subunit 2 and heme A of subunit 1 to the bimetallic center formed by heme A3 and copper B.</text>
</comment>
<dbReference type="SUPFAM" id="SSF81442">
    <property type="entry name" value="Cytochrome c oxidase subunit I-like"/>
    <property type="match status" value="1"/>
</dbReference>
<dbReference type="Gene3D" id="1.20.210.10">
    <property type="entry name" value="Cytochrome c oxidase-like, subunit I domain"/>
    <property type="match status" value="1"/>
</dbReference>
<feature type="transmembrane region" description="Helical" evidence="16">
    <location>
        <begin position="261"/>
        <end position="285"/>
    </location>
</feature>
<keyword evidence="11 16" id="KW-0408">Iron</keyword>
<keyword evidence="4 15" id="KW-0349">Heme</keyword>
<evidence type="ECO:0000256" key="4">
    <source>
        <dbReference type="ARBA" id="ARBA00022617"/>
    </source>
</evidence>
<dbReference type="PROSITE" id="PS00077">
    <property type="entry name" value="COX1_CUB"/>
    <property type="match status" value="1"/>
</dbReference>
<feature type="transmembrane region" description="Helical" evidence="16">
    <location>
        <begin position="46"/>
        <end position="70"/>
    </location>
</feature>
<dbReference type="UniPathway" id="UPA00705"/>
<proteinExistence type="inferred from homology"/>
<feature type="transmembrane region" description="Helical" evidence="16">
    <location>
        <begin position="292"/>
        <end position="313"/>
    </location>
</feature>
<feature type="transmembrane region" description="Helical" evidence="16">
    <location>
        <begin position="207"/>
        <end position="235"/>
    </location>
</feature>
<feature type="transmembrane region" description="Helical" evidence="16">
    <location>
        <begin position="401"/>
        <end position="422"/>
    </location>
</feature>
<gene>
    <name evidence="19" type="ORF">AVDCRST_MAG89-1821</name>
</gene>
<accession>A0A6J4L5S1</accession>
<dbReference type="EC" id="7.1.1.9" evidence="16"/>
<dbReference type="Gene3D" id="1.10.287.70">
    <property type="match status" value="1"/>
</dbReference>
<dbReference type="GO" id="GO:0004129">
    <property type="term" value="F:cytochrome-c oxidase activity"/>
    <property type="evidence" value="ECO:0007669"/>
    <property type="project" value="UniProtKB-EC"/>
</dbReference>
<evidence type="ECO:0000259" key="18">
    <source>
        <dbReference type="PROSITE" id="PS50855"/>
    </source>
</evidence>
<dbReference type="InterPro" id="IPR014241">
    <property type="entry name" value="Cyt_c_oxidase_su1_bac"/>
</dbReference>
<feature type="transmembrane region" description="Helical" evidence="16">
    <location>
        <begin position="325"/>
        <end position="347"/>
    </location>
</feature>
<dbReference type="GO" id="GO:0016491">
    <property type="term" value="F:oxidoreductase activity"/>
    <property type="evidence" value="ECO:0007669"/>
    <property type="project" value="UniProtKB-KW"/>
</dbReference>
<evidence type="ECO:0000256" key="15">
    <source>
        <dbReference type="RuleBase" id="RU000370"/>
    </source>
</evidence>
<dbReference type="GO" id="GO:0005886">
    <property type="term" value="C:plasma membrane"/>
    <property type="evidence" value="ECO:0007669"/>
    <property type="project" value="UniProtKB-SubCell"/>
</dbReference>
<feature type="transmembrane region" description="Helical" evidence="16">
    <location>
        <begin position="90"/>
        <end position="113"/>
    </location>
</feature>
<keyword evidence="7 16" id="KW-0479">Metal-binding</keyword>
<dbReference type="EMBL" id="CADCTV010000388">
    <property type="protein sequence ID" value="CAA9324606.1"/>
    <property type="molecule type" value="Genomic_DNA"/>
</dbReference>
<evidence type="ECO:0000256" key="13">
    <source>
        <dbReference type="ARBA" id="ARBA00023136"/>
    </source>
</evidence>
<protein>
    <recommendedName>
        <fullName evidence="16">Cytochrome c oxidase subunit 1</fullName>
        <ecNumber evidence="16">7.1.1.9</ecNumber>
    </recommendedName>
</protein>
<evidence type="ECO:0000256" key="5">
    <source>
        <dbReference type="ARBA" id="ARBA00022660"/>
    </source>
</evidence>
<comment type="subcellular location">
    <subcellularLocation>
        <location evidence="16">Cell membrane</location>
        <topology evidence="16">Multi-pass membrane protein</topology>
    </subcellularLocation>
    <subcellularLocation>
        <location evidence="1">Membrane</location>
        <topology evidence="1">Multi-pass membrane protein</topology>
    </subcellularLocation>
</comment>
<keyword evidence="5 15" id="KW-0679">Respiratory chain</keyword>
<dbReference type="GO" id="GO:0015990">
    <property type="term" value="P:electron transport coupled proton transport"/>
    <property type="evidence" value="ECO:0007669"/>
    <property type="project" value="InterPro"/>
</dbReference>
<evidence type="ECO:0000256" key="1">
    <source>
        <dbReference type="ARBA" id="ARBA00004141"/>
    </source>
</evidence>
<keyword evidence="3 15" id="KW-0813">Transport</keyword>
<feature type="transmembrane region" description="Helical" evidence="16">
    <location>
        <begin position="606"/>
        <end position="623"/>
    </location>
</feature>
<dbReference type="GO" id="GO:0022904">
    <property type="term" value="P:respiratory electron transport chain"/>
    <property type="evidence" value="ECO:0007669"/>
    <property type="project" value="TreeGrafter"/>
</dbReference>
<comment type="similarity">
    <text evidence="15">Belongs to the heme-copper respiratory oxidase family.</text>
</comment>
<feature type="transmembrane region" description="Helical" evidence="16">
    <location>
        <begin position="579"/>
        <end position="600"/>
    </location>
</feature>
<evidence type="ECO:0000256" key="14">
    <source>
        <dbReference type="ARBA" id="ARBA00047816"/>
    </source>
</evidence>
<feature type="domain" description="Cytochrome oxidase subunit I profile" evidence="18">
    <location>
        <begin position="33"/>
        <end position="539"/>
    </location>
</feature>
<evidence type="ECO:0000256" key="7">
    <source>
        <dbReference type="ARBA" id="ARBA00022723"/>
    </source>
</evidence>
<keyword evidence="6 15" id="KW-0812">Transmembrane</keyword>
<dbReference type="GO" id="GO:0020037">
    <property type="term" value="F:heme binding"/>
    <property type="evidence" value="ECO:0007669"/>
    <property type="project" value="InterPro"/>
</dbReference>
<dbReference type="PRINTS" id="PR01165">
    <property type="entry name" value="CYCOXIDASEI"/>
</dbReference>
<keyword evidence="8" id="KW-1278">Translocase</keyword>
<keyword evidence="9 15" id="KW-0249">Electron transport</keyword>
<evidence type="ECO:0000256" key="3">
    <source>
        <dbReference type="ARBA" id="ARBA00022448"/>
    </source>
</evidence>
<feature type="region of interest" description="Disordered" evidence="17">
    <location>
        <begin position="634"/>
        <end position="657"/>
    </location>
</feature>
<dbReference type="InterPro" id="IPR036927">
    <property type="entry name" value="Cyt_c_oxase-like_su1_sf"/>
</dbReference>
<sequence length="657" mass="73155">MAILDPAVPSRTFQDDTEKLAEVWGSPPGLMGWLMEVNHRRIGRRYIVTGLALFLLAGLEALAIRTQLAVPENDVVGPEFYRQLFTMHGATMMFLFAVPIMIGVGIYLVPLMIGARDMALPRMNAFGYWIYLIGAIMLYTAFLLGVAPNSGWFNYPPLSRREHELTIGIDVWVSVVTLLEVAALVGAVGLIVTILKQRAPGMSLNRMPVFVWSILVMSFMIVFAMPTLMTTTIFLGMDRMVGSHFFDPAGMGDPLLWQHMFWYFGHPEVYIMFVPGLGMVSMVIATMCRRPIFGYTPIVLSLIATGVLSFGLWVHHMYATGLPRLGTSLFTAASMLVTIPTAVQFFCWTATLWGSRPRFTVAMHFVLGFLVIFLIGGITGVQLGAVPFDLQVHDTFFVVAHFHYVLLGGVVFPLFAGIYYWFPKVTGRMLSERLGKANFWLMFAGVHLAFWPQHHLGFMGMPRRVYTYLEDMGWGPLNMLSTIGAFTVAFGVLLFVVNALYSLRRGALAPADPWGGESLEWATTSPPLDYNFRLIPTVQSRTPLWDADWGSQPVVVGLNEHQREALATTALDARPDHRVILPAPTLVPVLSALAVSVAFVGVLFDLVWVPIGGFLTFVAIASWNRPHHLAHRLEEEGGREHRLASAERERDEAKADE</sequence>
<dbReference type="NCBIfam" id="TIGR02891">
    <property type="entry name" value="CtaD_CoxA"/>
    <property type="match status" value="1"/>
</dbReference>
<dbReference type="Pfam" id="PF00115">
    <property type="entry name" value="COX1"/>
    <property type="match status" value="1"/>
</dbReference>
<keyword evidence="12 16" id="KW-0186">Copper</keyword>
<dbReference type="PANTHER" id="PTHR10422:SF18">
    <property type="entry name" value="CYTOCHROME C OXIDASE SUBUNIT 1"/>
    <property type="match status" value="1"/>
</dbReference>
<dbReference type="AlphaFoldDB" id="A0A6J4L5S1"/>
<dbReference type="InterPro" id="IPR023616">
    <property type="entry name" value="Cyt_c_oxase-like_su1_dom"/>
</dbReference>
<feature type="transmembrane region" description="Helical" evidence="16">
    <location>
        <begin position="167"/>
        <end position="195"/>
    </location>
</feature>
<keyword evidence="19" id="KW-0560">Oxidoreductase</keyword>
<comment type="pathway">
    <text evidence="2 16">Energy metabolism; oxidative phosphorylation.</text>
</comment>
<dbReference type="InterPro" id="IPR000883">
    <property type="entry name" value="Cyt_C_Oxase_1"/>
</dbReference>
<evidence type="ECO:0000256" key="6">
    <source>
        <dbReference type="ARBA" id="ARBA00022692"/>
    </source>
</evidence>
<dbReference type="GO" id="GO:0006119">
    <property type="term" value="P:oxidative phosphorylation"/>
    <property type="evidence" value="ECO:0007669"/>
    <property type="project" value="UniProtKB-UniPathway"/>
</dbReference>
<name>A0A6J4L5S1_9BACT</name>
<keyword evidence="16" id="KW-1003">Cell membrane</keyword>
<evidence type="ECO:0000256" key="11">
    <source>
        <dbReference type="ARBA" id="ARBA00023004"/>
    </source>
</evidence>
<dbReference type="PROSITE" id="PS50855">
    <property type="entry name" value="COX1"/>
    <property type="match status" value="1"/>
</dbReference>
<evidence type="ECO:0000256" key="10">
    <source>
        <dbReference type="ARBA" id="ARBA00022989"/>
    </source>
</evidence>
<organism evidence="19">
    <name type="scientific">uncultured Gemmatimonadota bacterium</name>
    <dbReference type="NCBI Taxonomy" id="203437"/>
    <lineage>
        <taxon>Bacteria</taxon>
        <taxon>Pseudomonadati</taxon>
        <taxon>Gemmatimonadota</taxon>
        <taxon>environmental samples</taxon>
    </lineage>
</organism>
<feature type="transmembrane region" description="Helical" evidence="16">
    <location>
        <begin position="434"/>
        <end position="451"/>
    </location>
</feature>
<evidence type="ECO:0000256" key="2">
    <source>
        <dbReference type="ARBA" id="ARBA00004673"/>
    </source>
</evidence>
<comment type="catalytic activity">
    <reaction evidence="14 16">
        <text>4 Fe(II)-[cytochrome c] + O2 + 8 H(+)(in) = 4 Fe(III)-[cytochrome c] + 2 H2O + 4 H(+)(out)</text>
        <dbReference type="Rhea" id="RHEA:11436"/>
        <dbReference type="Rhea" id="RHEA-COMP:10350"/>
        <dbReference type="Rhea" id="RHEA-COMP:14399"/>
        <dbReference type="ChEBI" id="CHEBI:15377"/>
        <dbReference type="ChEBI" id="CHEBI:15378"/>
        <dbReference type="ChEBI" id="CHEBI:15379"/>
        <dbReference type="ChEBI" id="CHEBI:29033"/>
        <dbReference type="ChEBI" id="CHEBI:29034"/>
        <dbReference type="EC" id="7.1.1.9"/>
    </reaction>
</comment>
<dbReference type="PANTHER" id="PTHR10422">
    <property type="entry name" value="CYTOCHROME C OXIDASE SUBUNIT 1"/>
    <property type="match status" value="1"/>
</dbReference>
<evidence type="ECO:0000256" key="12">
    <source>
        <dbReference type="ARBA" id="ARBA00023008"/>
    </source>
</evidence>
<evidence type="ECO:0000313" key="19">
    <source>
        <dbReference type="EMBL" id="CAA9324606.1"/>
    </source>
</evidence>
<keyword evidence="13 16" id="KW-0472">Membrane</keyword>
<evidence type="ECO:0000256" key="16">
    <source>
        <dbReference type="RuleBase" id="RU363061"/>
    </source>
</evidence>
<evidence type="ECO:0000256" key="8">
    <source>
        <dbReference type="ARBA" id="ARBA00022967"/>
    </source>
</evidence>
<evidence type="ECO:0000256" key="17">
    <source>
        <dbReference type="SAM" id="MobiDB-lite"/>
    </source>
</evidence>
<feature type="transmembrane region" description="Helical" evidence="16">
    <location>
        <begin position="125"/>
        <end position="147"/>
    </location>
</feature>
<feature type="transmembrane region" description="Helical" evidence="16">
    <location>
        <begin position="479"/>
        <end position="501"/>
    </location>
</feature>
<dbReference type="InterPro" id="IPR023615">
    <property type="entry name" value="Cyt_c_Oxase_su1_BS"/>
</dbReference>
<reference evidence="19" key="1">
    <citation type="submission" date="2020-02" db="EMBL/GenBank/DDBJ databases">
        <authorList>
            <person name="Meier V. D."/>
        </authorList>
    </citation>
    <scope>NUCLEOTIDE SEQUENCE</scope>
    <source>
        <strain evidence="19">AVDCRST_MAG89</strain>
    </source>
</reference>